<proteinExistence type="predicted"/>
<protein>
    <submittedName>
        <fullName evidence="1">Metalloenzyme, LuxS/M16 peptidase-like</fullName>
    </submittedName>
</protein>
<dbReference type="AlphaFoldDB" id="A0A5E4NQ12"/>
<evidence type="ECO:0000313" key="2">
    <source>
        <dbReference type="Proteomes" id="UP000325440"/>
    </source>
</evidence>
<gene>
    <name evidence="1" type="ORF">CINCED_3A007551</name>
</gene>
<organism evidence="1 2">
    <name type="scientific">Cinara cedri</name>
    <dbReference type="NCBI Taxonomy" id="506608"/>
    <lineage>
        <taxon>Eukaryota</taxon>
        <taxon>Metazoa</taxon>
        <taxon>Ecdysozoa</taxon>
        <taxon>Arthropoda</taxon>
        <taxon>Hexapoda</taxon>
        <taxon>Insecta</taxon>
        <taxon>Pterygota</taxon>
        <taxon>Neoptera</taxon>
        <taxon>Paraneoptera</taxon>
        <taxon>Hemiptera</taxon>
        <taxon>Sternorrhyncha</taxon>
        <taxon>Aphidomorpha</taxon>
        <taxon>Aphidoidea</taxon>
        <taxon>Aphididae</taxon>
        <taxon>Lachninae</taxon>
        <taxon>Cinara</taxon>
    </lineage>
</organism>
<accession>A0A5E4NQ12</accession>
<reference evidence="1 2" key="1">
    <citation type="submission" date="2019-08" db="EMBL/GenBank/DDBJ databases">
        <authorList>
            <person name="Alioto T."/>
            <person name="Alioto T."/>
            <person name="Gomez Garrido J."/>
        </authorList>
    </citation>
    <scope>NUCLEOTIDE SEQUENCE [LARGE SCALE GENOMIC DNA]</scope>
</reference>
<dbReference type="EMBL" id="CABPRJ010002418">
    <property type="protein sequence ID" value="VVC45887.1"/>
    <property type="molecule type" value="Genomic_DNA"/>
</dbReference>
<dbReference type="SUPFAM" id="SSF63411">
    <property type="entry name" value="LuxS/MPP-like metallohydrolase"/>
    <property type="match status" value="1"/>
</dbReference>
<feature type="non-terminal residue" evidence="1">
    <location>
        <position position="136"/>
    </location>
</feature>
<keyword evidence="2" id="KW-1185">Reference proteome</keyword>
<name>A0A5E4NQ12_9HEMI</name>
<evidence type="ECO:0000313" key="1">
    <source>
        <dbReference type="EMBL" id="VVC45887.1"/>
    </source>
</evidence>
<dbReference type="Proteomes" id="UP000325440">
    <property type="component" value="Unassembled WGS sequence"/>
</dbReference>
<dbReference type="GO" id="GO:0046872">
    <property type="term" value="F:metal ion binding"/>
    <property type="evidence" value="ECO:0007669"/>
    <property type="project" value="InterPro"/>
</dbReference>
<sequence length="136" mass="17037">MLKQEEPQKLYFEEMKNISEFSLEYTNCLASSLIEYNLEDIFSIDYMRREWRPYLIDRKPFVLFYTKKYEEEPQKLYFEEMKNISEFSLEYTNCLASSLIEYNLEDIFSIDYMRREWRPYLIDRKPFVLFYTKKYE</sequence>
<dbReference type="InterPro" id="IPR011249">
    <property type="entry name" value="Metalloenz_LuxS/M16"/>
</dbReference>